<evidence type="ECO:0000313" key="2">
    <source>
        <dbReference type="EMBL" id="EAX97386.1"/>
    </source>
</evidence>
<gene>
    <name evidence="2" type="ORF">TVAG_374670</name>
</gene>
<dbReference type="AlphaFoldDB" id="A2FCI0"/>
<organism evidence="2 3">
    <name type="scientific">Trichomonas vaginalis (strain ATCC PRA-98 / G3)</name>
    <dbReference type="NCBI Taxonomy" id="412133"/>
    <lineage>
        <taxon>Eukaryota</taxon>
        <taxon>Metamonada</taxon>
        <taxon>Parabasalia</taxon>
        <taxon>Trichomonadida</taxon>
        <taxon>Trichomonadidae</taxon>
        <taxon>Trichomonas</taxon>
    </lineage>
</organism>
<feature type="signal peptide" evidence="1">
    <location>
        <begin position="1"/>
        <end position="18"/>
    </location>
</feature>
<dbReference type="RefSeq" id="XP_001310316.1">
    <property type="nucleotide sequence ID" value="XM_001310315.1"/>
</dbReference>
<sequence length="242" mass="27661">MFAFLLINIWSADISIEGCTYQNSFTVGMGSHLTRTVSKGTVLCIEGSVLIKSDNPFVATYKIIEKDRQGTKIIIKTGTKENPFLFGAKMKENEMKIEAMDPSQDLKLEIVGIRTSDPNLLRSYSIFTTMKSFNKVIEITPKRALDVFTWNQYPLNFSVNPRMVYKEFSNLTSFSQSFSQPTSFKYWLGLTTRFEPIAEKVNVVWEEDTTEQPISGFKNPFGEDVLYFLPNEDAFTLEEVIK</sequence>
<feature type="chain" id="PRO_5002643660" evidence="1">
    <location>
        <begin position="19"/>
        <end position="242"/>
    </location>
</feature>
<protein>
    <submittedName>
        <fullName evidence="2">Uncharacterized protein</fullName>
    </submittedName>
</protein>
<evidence type="ECO:0000313" key="3">
    <source>
        <dbReference type="Proteomes" id="UP000001542"/>
    </source>
</evidence>
<evidence type="ECO:0000256" key="1">
    <source>
        <dbReference type="SAM" id="SignalP"/>
    </source>
</evidence>
<proteinExistence type="predicted"/>
<dbReference type="VEuPathDB" id="TrichDB:TVAG_374670"/>
<keyword evidence="1" id="KW-0732">Signal</keyword>
<dbReference type="InParanoid" id="A2FCI0"/>
<name>A2FCI0_TRIV3</name>
<keyword evidence="3" id="KW-1185">Reference proteome</keyword>
<dbReference type="VEuPathDB" id="TrichDB:TVAGG3_0151520"/>
<reference evidence="2" key="2">
    <citation type="journal article" date="2007" name="Science">
        <title>Draft genome sequence of the sexually transmitted pathogen Trichomonas vaginalis.</title>
        <authorList>
            <person name="Carlton J.M."/>
            <person name="Hirt R.P."/>
            <person name="Silva J.C."/>
            <person name="Delcher A.L."/>
            <person name="Schatz M."/>
            <person name="Zhao Q."/>
            <person name="Wortman J.R."/>
            <person name="Bidwell S.L."/>
            <person name="Alsmark U.C.M."/>
            <person name="Besteiro S."/>
            <person name="Sicheritz-Ponten T."/>
            <person name="Noel C.J."/>
            <person name="Dacks J.B."/>
            <person name="Foster P.G."/>
            <person name="Simillion C."/>
            <person name="Van de Peer Y."/>
            <person name="Miranda-Saavedra D."/>
            <person name="Barton G.J."/>
            <person name="Westrop G.D."/>
            <person name="Mueller S."/>
            <person name="Dessi D."/>
            <person name="Fiori P.L."/>
            <person name="Ren Q."/>
            <person name="Paulsen I."/>
            <person name="Zhang H."/>
            <person name="Bastida-Corcuera F.D."/>
            <person name="Simoes-Barbosa A."/>
            <person name="Brown M.T."/>
            <person name="Hayes R.D."/>
            <person name="Mukherjee M."/>
            <person name="Okumura C.Y."/>
            <person name="Schneider R."/>
            <person name="Smith A.J."/>
            <person name="Vanacova S."/>
            <person name="Villalvazo M."/>
            <person name="Haas B.J."/>
            <person name="Pertea M."/>
            <person name="Feldblyum T.V."/>
            <person name="Utterback T.R."/>
            <person name="Shu C.L."/>
            <person name="Osoegawa K."/>
            <person name="de Jong P.J."/>
            <person name="Hrdy I."/>
            <person name="Horvathova L."/>
            <person name="Zubacova Z."/>
            <person name="Dolezal P."/>
            <person name="Malik S.B."/>
            <person name="Logsdon J.M. Jr."/>
            <person name="Henze K."/>
            <person name="Gupta A."/>
            <person name="Wang C.C."/>
            <person name="Dunne R.L."/>
            <person name="Upcroft J.A."/>
            <person name="Upcroft P."/>
            <person name="White O."/>
            <person name="Salzberg S.L."/>
            <person name="Tang P."/>
            <person name="Chiu C.-H."/>
            <person name="Lee Y.-S."/>
            <person name="Embley T.M."/>
            <person name="Coombs G.H."/>
            <person name="Mottram J.C."/>
            <person name="Tachezy J."/>
            <person name="Fraser-Liggett C.M."/>
            <person name="Johnson P.J."/>
        </authorList>
    </citation>
    <scope>NUCLEOTIDE SEQUENCE [LARGE SCALE GENOMIC DNA]</scope>
    <source>
        <strain evidence="2">G3</strain>
    </source>
</reference>
<dbReference type="EMBL" id="DS113717">
    <property type="protein sequence ID" value="EAX97386.1"/>
    <property type="molecule type" value="Genomic_DNA"/>
</dbReference>
<dbReference type="Proteomes" id="UP000001542">
    <property type="component" value="Unassembled WGS sequence"/>
</dbReference>
<accession>A2FCI0</accession>
<dbReference type="KEGG" id="tva:4755170"/>
<reference evidence="2" key="1">
    <citation type="submission" date="2006-10" db="EMBL/GenBank/DDBJ databases">
        <authorList>
            <person name="Amadeo P."/>
            <person name="Zhao Q."/>
            <person name="Wortman J."/>
            <person name="Fraser-Liggett C."/>
            <person name="Carlton J."/>
        </authorList>
    </citation>
    <scope>NUCLEOTIDE SEQUENCE</scope>
    <source>
        <strain evidence="2">G3</strain>
    </source>
</reference>